<dbReference type="WBParaSite" id="Gr19_v10_g15153.t2">
    <property type="protein sequence ID" value="Gr19_v10_g15153.t2"/>
    <property type="gene ID" value="Gr19_v10_g15153"/>
</dbReference>
<sequence>MARYLRLRCIKVRRGRGERVVGCLATKQTKSIQRDVGKCRTKVVMSFRELRDATEILRSLGYPRLVSIENFRTPNFPLISEVLAWTVQKFDSNARLPRQLDNEADRVLFIKGVVLALLQKAHVRLNPKHLYQSDGHAIRELLPVLRMLYESVRERRHKGGGEGTAEGGGEAVHINALRSQVNAKRQQLHQTVKLAAELPKTGANLYELLKDEVFAKDVRTKALGRSLNAVQVEAELRDRIQTTEQHIDEVKERLQNIESDEQELSRKIERRKRELDQLQKRLAKLQAFRPPYLDEYERYEAQLRVRYAAYVTLFRNLHALQSQLALSEHTERERALEAEASMRVTVEKMRMESEQTAPVIAGIPLNIGERPVDGLEADEQMDTEGHGRQRPGGEVRVFGNMVGLGLSDDEDEDDDDGGRIIEMDDDQDEDDDDDLVDNFISKHSTSTADVANINKHGDLQKGGKTQAGGAGTHHGDTEDEAETEDGDDGEDNSGDNF</sequence>
<dbReference type="GO" id="GO:0060271">
    <property type="term" value="P:cilium assembly"/>
    <property type="evidence" value="ECO:0007669"/>
    <property type="project" value="TreeGrafter"/>
</dbReference>
<keyword evidence="4 7" id="KW-0175">Coiled coil</keyword>
<accession>A0A914H8C4</accession>
<reference evidence="10" key="1">
    <citation type="submission" date="2022-11" db="UniProtKB">
        <authorList>
            <consortium name="WormBaseParasite"/>
        </authorList>
    </citation>
    <scope>IDENTIFICATION</scope>
</reference>
<keyword evidence="5" id="KW-0969">Cilium</keyword>
<feature type="compositionally biased region" description="Acidic residues" evidence="8">
    <location>
        <begin position="423"/>
        <end position="436"/>
    </location>
</feature>
<dbReference type="GO" id="GO:0005929">
    <property type="term" value="C:cilium"/>
    <property type="evidence" value="ECO:0007669"/>
    <property type="project" value="UniProtKB-SubCell"/>
</dbReference>
<evidence type="ECO:0000256" key="8">
    <source>
        <dbReference type="SAM" id="MobiDB-lite"/>
    </source>
</evidence>
<evidence type="ECO:0000256" key="4">
    <source>
        <dbReference type="ARBA" id="ARBA00023054"/>
    </source>
</evidence>
<dbReference type="PANTHER" id="PTHR21547:SF0">
    <property type="entry name" value="CLUSTERIN-ASSOCIATED PROTEIN 1"/>
    <property type="match status" value="1"/>
</dbReference>
<dbReference type="Proteomes" id="UP000887572">
    <property type="component" value="Unplaced"/>
</dbReference>
<protein>
    <submittedName>
        <fullName evidence="10">Clusterin-associated protein 1</fullName>
    </submittedName>
</protein>
<feature type="region of interest" description="Disordered" evidence="8">
    <location>
        <begin position="404"/>
        <end position="497"/>
    </location>
</feature>
<keyword evidence="9" id="KW-1185">Reference proteome</keyword>
<proteinExistence type="inferred from homology"/>
<dbReference type="GO" id="GO:0030992">
    <property type="term" value="C:intraciliary transport particle B"/>
    <property type="evidence" value="ECO:0007669"/>
    <property type="project" value="TreeGrafter"/>
</dbReference>
<dbReference type="PANTHER" id="PTHR21547">
    <property type="entry name" value="CLUSTERIN ASSOCIATED PROTEIN 1"/>
    <property type="match status" value="1"/>
</dbReference>
<feature type="coiled-coil region" evidence="7">
    <location>
        <begin position="233"/>
        <end position="288"/>
    </location>
</feature>
<evidence type="ECO:0000256" key="6">
    <source>
        <dbReference type="ARBA" id="ARBA00023273"/>
    </source>
</evidence>
<evidence type="ECO:0000256" key="1">
    <source>
        <dbReference type="ARBA" id="ARBA00004138"/>
    </source>
</evidence>
<dbReference type="AlphaFoldDB" id="A0A914H8C4"/>
<evidence type="ECO:0000313" key="9">
    <source>
        <dbReference type="Proteomes" id="UP000887572"/>
    </source>
</evidence>
<keyword evidence="3" id="KW-0970">Cilium biogenesis/degradation</keyword>
<organism evidence="9 10">
    <name type="scientific">Globodera rostochiensis</name>
    <name type="common">Golden nematode worm</name>
    <name type="synonym">Heterodera rostochiensis</name>
    <dbReference type="NCBI Taxonomy" id="31243"/>
    <lineage>
        <taxon>Eukaryota</taxon>
        <taxon>Metazoa</taxon>
        <taxon>Ecdysozoa</taxon>
        <taxon>Nematoda</taxon>
        <taxon>Chromadorea</taxon>
        <taxon>Rhabditida</taxon>
        <taxon>Tylenchina</taxon>
        <taxon>Tylenchomorpha</taxon>
        <taxon>Tylenchoidea</taxon>
        <taxon>Heteroderidae</taxon>
        <taxon>Heteroderinae</taxon>
        <taxon>Globodera</taxon>
    </lineage>
</organism>
<name>A0A914H8C4_GLORO</name>
<evidence type="ECO:0000256" key="5">
    <source>
        <dbReference type="ARBA" id="ARBA00023069"/>
    </source>
</evidence>
<comment type="similarity">
    <text evidence="2">Belongs to the CLUAP1 family.</text>
</comment>
<comment type="subcellular location">
    <subcellularLocation>
        <location evidence="1">Cell projection</location>
        <location evidence="1">Cilium</location>
    </subcellularLocation>
</comment>
<dbReference type="InterPro" id="IPR019366">
    <property type="entry name" value="Clusterin-associated_protein-1"/>
</dbReference>
<evidence type="ECO:0000256" key="7">
    <source>
        <dbReference type="SAM" id="Coils"/>
    </source>
</evidence>
<dbReference type="GO" id="GO:0005815">
    <property type="term" value="C:microtubule organizing center"/>
    <property type="evidence" value="ECO:0007669"/>
    <property type="project" value="TreeGrafter"/>
</dbReference>
<evidence type="ECO:0000256" key="2">
    <source>
        <dbReference type="ARBA" id="ARBA00008340"/>
    </source>
</evidence>
<evidence type="ECO:0000313" key="10">
    <source>
        <dbReference type="WBParaSite" id="Gr19_v10_g15153.t2"/>
    </source>
</evidence>
<evidence type="ECO:0000256" key="3">
    <source>
        <dbReference type="ARBA" id="ARBA00022794"/>
    </source>
</evidence>
<keyword evidence="6" id="KW-0966">Cell projection</keyword>
<dbReference type="Pfam" id="PF10234">
    <property type="entry name" value="Cluap1"/>
    <property type="match status" value="1"/>
</dbReference>
<feature type="compositionally biased region" description="Acidic residues" evidence="8">
    <location>
        <begin position="407"/>
        <end position="416"/>
    </location>
</feature>
<feature type="compositionally biased region" description="Acidic residues" evidence="8">
    <location>
        <begin position="477"/>
        <end position="497"/>
    </location>
</feature>